<dbReference type="RefSeq" id="WP_136511740.1">
    <property type="nucleotide sequence ID" value="NZ_CP071805.1"/>
</dbReference>
<feature type="domain" description="Bacterial mobilisation" evidence="1">
    <location>
        <begin position="77"/>
        <end position="119"/>
    </location>
</feature>
<name>A0A4S4F603_9BIFI</name>
<evidence type="ECO:0000259" key="1">
    <source>
        <dbReference type="Pfam" id="PF05713"/>
    </source>
</evidence>
<dbReference type="Pfam" id="PF05713">
    <property type="entry name" value="MobC"/>
    <property type="match status" value="1"/>
</dbReference>
<protein>
    <submittedName>
        <fullName evidence="2">Plasmid mobilization relaxosome protein MobC</fullName>
    </submittedName>
</protein>
<evidence type="ECO:0000313" key="3">
    <source>
        <dbReference type="Proteomes" id="UP000306798"/>
    </source>
</evidence>
<dbReference type="Proteomes" id="UP000306798">
    <property type="component" value="Unassembled WGS sequence"/>
</dbReference>
<organism evidence="2 3">
    <name type="scientific">Bifidobacterium pseudolongum</name>
    <dbReference type="NCBI Taxonomy" id="1694"/>
    <lineage>
        <taxon>Bacteria</taxon>
        <taxon>Bacillati</taxon>
        <taxon>Actinomycetota</taxon>
        <taxon>Actinomycetes</taxon>
        <taxon>Bifidobacteriales</taxon>
        <taxon>Bifidobacteriaceae</taxon>
        <taxon>Bifidobacterium</taxon>
    </lineage>
</organism>
<sequence>MTRRKQHHHDGKPRDRQMHLRVCDEDIHMMRRVAEHMGMTLAHATVTLFRQADGSQQHEREERESPQVRELRAIRAQIWRIGHNINQIARNTNRDMSTTPADEASAMNAVRGCRELLAQADEIIRSGASKP</sequence>
<reference evidence="2 3" key="1">
    <citation type="submission" date="2019-04" db="EMBL/GenBank/DDBJ databases">
        <title>Microbes associate with the intestines of laboratory mice.</title>
        <authorList>
            <person name="Navarre W."/>
            <person name="Wong E."/>
            <person name="Huang K.C."/>
            <person name="Tropini C."/>
            <person name="Ng K."/>
            <person name="Yu B."/>
        </authorList>
    </citation>
    <scope>NUCLEOTIDE SEQUENCE [LARGE SCALE GENOMIC DNA]</scope>
    <source>
        <strain evidence="2 3">NM87_A27A</strain>
    </source>
</reference>
<gene>
    <name evidence="2" type="primary">mobC</name>
    <name evidence="2" type="ORF">E5991_09065</name>
</gene>
<dbReference type="InterPro" id="IPR008687">
    <property type="entry name" value="MobC"/>
</dbReference>
<evidence type="ECO:0000313" key="2">
    <source>
        <dbReference type="EMBL" id="THG24096.1"/>
    </source>
</evidence>
<dbReference type="EMBL" id="SSTF01000036">
    <property type="protein sequence ID" value="THG24096.1"/>
    <property type="molecule type" value="Genomic_DNA"/>
</dbReference>
<comment type="caution">
    <text evidence="2">The sequence shown here is derived from an EMBL/GenBank/DDBJ whole genome shotgun (WGS) entry which is preliminary data.</text>
</comment>
<accession>A0A4S4F603</accession>
<dbReference type="AlphaFoldDB" id="A0A4S4F603"/>
<proteinExistence type="predicted"/>